<evidence type="ECO:0000256" key="1">
    <source>
        <dbReference type="SAM" id="MobiDB-lite"/>
    </source>
</evidence>
<keyword evidence="3" id="KW-1185">Reference proteome</keyword>
<evidence type="ECO:0000313" key="2">
    <source>
        <dbReference type="EMBL" id="EED93906.1"/>
    </source>
</evidence>
<dbReference type="OMA" id="YSACKEM"/>
<proteinExistence type="predicted"/>
<feature type="region of interest" description="Disordered" evidence="1">
    <location>
        <begin position="89"/>
        <end position="122"/>
    </location>
</feature>
<evidence type="ECO:0000313" key="3">
    <source>
        <dbReference type="Proteomes" id="UP000001449"/>
    </source>
</evidence>
<organism evidence="2 3">
    <name type="scientific">Thalassiosira pseudonana</name>
    <name type="common">Marine diatom</name>
    <name type="synonym">Cyclotella nana</name>
    <dbReference type="NCBI Taxonomy" id="35128"/>
    <lineage>
        <taxon>Eukaryota</taxon>
        <taxon>Sar</taxon>
        <taxon>Stramenopiles</taxon>
        <taxon>Ochrophyta</taxon>
        <taxon>Bacillariophyta</taxon>
        <taxon>Coscinodiscophyceae</taxon>
        <taxon>Thalassiosirophycidae</taxon>
        <taxon>Thalassiosirales</taxon>
        <taxon>Thalassiosiraceae</taxon>
        <taxon>Thalassiosira</taxon>
    </lineage>
</organism>
<dbReference type="KEGG" id="tps:THAPSDRAFT_21891"/>
<protein>
    <submittedName>
        <fullName evidence="2">Uncharacterized protein</fullName>
    </submittedName>
</protein>
<dbReference type="InParanoid" id="B8BYK8"/>
<feature type="compositionally biased region" description="Basic residues" evidence="1">
    <location>
        <begin position="1140"/>
        <end position="1152"/>
    </location>
</feature>
<gene>
    <name evidence="2" type="ORF">THAPSDRAFT_21891</name>
</gene>
<feature type="compositionally biased region" description="Basic and acidic residues" evidence="1">
    <location>
        <begin position="1079"/>
        <end position="1093"/>
    </location>
</feature>
<feature type="compositionally biased region" description="Basic and acidic residues" evidence="1">
    <location>
        <begin position="1792"/>
        <end position="1802"/>
    </location>
</feature>
<dbReference type="HOGENOM" id="CLU_237266_0_0_1"/>
<dbReference type="EMBL" id="CM000640">
    <property type="protein sequence ID" value="EED93906.1"/>
    <property type="molecule type" value="Genomic_DNA"/>
</dbReference>
<dbReference type="RefSeq" id="XP_002288470.1">
    <property type="nucleotide sequence ID" value="XM_002288434.1"/>
</dbReference>
<sequence>MKEAISDLQSTIRRLRPHLLVHQSHALPPTPLLTHDDGGDSRATASIIQETQLESATELVNAISSFIWSLDCLWDTCAKGDDDTLLHGVENGDNDRAANLSDDPKSKSKKHGSSQEPHTEWNEEAKSLIREGYGLIITCTSSSSQLDEEYETSITDSSKQHNQHHDELRTLVREEILNLLPSLSTSACRHFLLAFLPHFMPLAILSGKVGGGGVNGDDDQYWNAPSWLARGGEPKEQFATGNYSEYSQSSKERYHNTLRRVLDTFQSLIETDASTLVPFLSTLSLLFENLPEGGAFETAMITQNAEQMASDDATMKASNVREECFNNCLTSLQSISEHDLPSLLHSLFSVVRNEEEGRLTMEAVRKEWAQICRSDDNDNNEGGDSAFFIGNVIIQSFLSEQLPGASALAIGFLDAVGDSLRIYYSASSKQNSKAGTQHDVERIPLTTLDVIILTALHSHRSYQNSVESIIDSLIHHQSFSFFDLILSLISSWKKDGNNPRSRSIGGGRHTNLLLYDTLASPLISVLFYIMMTTSSYVGKDGCTNGTLVGGVLSFRDAKSVPMTESRRTNVALSIACCRVSSSLYSVLDPQRQDQIVNSLLSMISDSFVQSSPNNATTKRNRATIYMDLKHSRRLLTVSAIAACRTLLILAEKHPSDLSKIRGVVLDRMLLLASMVPSTVSDEQSESDTMYSLFDMSCALIVALMQGNVDSYESGNAGSGASELLIICQKLLFSTSFSSTTAALANVNHQHRLKCGIILASRLLRCKRVSRSERGNIWGWVLSILPPSQPLASKRTSSVAGSPNISETETSHWILSFLQFASSSIPQSLSSNTAQTINGKDRYSYYPEITQLAEKNSVCGESDVFAEVNKMLANVGMIQMEDSLKLPAAAPVTFLGFNNMPFHYSFHHASHKSKPTHSFVICSPYFLSEKLMQQDHGDSTMLTSIHLVSEYVYDLVDHYLQLGTGSTGWNPRAWLLAKIQLPYCLSPSTMQLLGMDHHILELDTDISEAKEGNSRGNNPQTSWKNLLAAILDEPKSKVAMVKSIVEFANNIIVSISVSSAVLKHAHNHFRRIVPPDDESSGTKEVAEDSKLGRKNKRQAEALRKLLQFQLAKILSLQQICRTILLALKGLCAEICRANRKPSMVKREHTKHTKQNGETQLHTGASDRRRQLSLSDLNATITSIDLFLSSRVNEMDTSILWGCLIDDVDDTILLEGINPTPSQGSDKQKLAFSNLRACRVIRLRRDALRNLQQKFIQLNKGEGSSAHPFDDLTLRGVAQVFRMTLSMTSLLNRLEESGNDTPFDLRTSSIRSFLSSHYKLLLAVFSYATKDMNPSMLNGKVRLDSIDPNYWVGEERGKVLAQHACLASLIQACASEAPKQHSTPVESLEAVLLRHFNACRDGFVSCHLADLISIFAIHINLADGVLAEITWDAQRAKHTVRDVGGNLPYALFKLHHAIVDSATKESDSVQTTLLKEAFLPLFKTANTLQKSKDVNTTNFFHLHLAHWSALVIDDTNQYEYLTELCTSLEETLLNIDRKAKQRPRDNGLPGLNEKTYSSLFELVLQMTTTSLSLSKPQGFKLTSESPSIDDNNPYNEIIAALEIFRRVISTFQSNHFILPRRMFFSVVKSSMLVTKLCDYQMRRCVEWRSSKHLHHYRHANSFAEVHFLQPLIDSVASNCIGGIVSFCNATKRTTDARGLSYRHTKAIAGLLYRCEGVKETLQGICQFQSLTTPVRLFTPNASSGLVVGSPKRRVSAEDLGSARKKRRRDNGTNTAVRSPINRNGLTSPSVLERLGNDNERKASSGEEDLFSGDDYNSMLGSDDDDDSFGVVGDWGGHN</sequence>
<dbReference type="SUPFAM" id="SSF48371">
    <property type="entry name" value="ARM repeat"/>
    <property type="match status" value="1"/>
</dbReference>
<dbReference type="InterPro" id="IPR016024">
    <property type="entry name" value="ARM-type_fold"/>
</dbReference>
<feature type="region of interest" description="Disordered" evidence="1">
    <location>
        <begin position="1070"/>
        <end position="1093"/>
    </location>
</feature>
<dbReference type="GeneID" id="7451326"/>
<reference evidence="2 3" key="1">
    <citation type="journal article" date="2004" name="Science">
        <title>The genome of the diatom Thalassiosira pseudonana: ecology, evolution, and metabolism.</title>
        <authorList>
            <person name="Armbrust E.V."/>
            <person name="Berges J.A."/>
            <person name="Bowler C."/>
            <person name="Green B.R."/>
            <person name="Martinez D."/>
            <person name="Putnam N.H."/>
            <person name="Zhou S."/>
            <person name="Allen A.E."/>
            <person name="Apt K.E."/>
            <person name="Bechner M."/>
            <person name="Brzezinski M.A."/>
            <person name="Chaal B.K."/>
            <person name="Chiovitti A."/>
            <person name="Davis A.K."/>
            <person name="Demarest M.S."/>
            <person name="Detter J.C."/>
            <person name="Glavina T."/>
            <person name="Goodstein D."/>
            <person name="Hadi M.Z."/>
            <person name="Hellsten U."/>
            <person name="Hildebrand M."/>
            <person name="Jenkins B.D."/>
            <person name="Jurka J."/>
            <person name="Kapitonov V.V."/>
            <person name="Kroger N."/>
            <person name="Lau W.W."/>
            <person name="Lane T.W."/>
            <person name="Larimer F.W."/>
            <person name="Lippmeier J.C."/>
            <person name="Lucas S."/>
            <person name="Medina M."/>
            <person name="Montsant A."/>
            <person name="Obornik M."/>
            <person name="Parker M.S."/>
            <person name="Palenik B."/>
            <person name="Pazour G.J."/>
            <person name="Richardson P.M."/>
            <person name="Rynearson T.A."/>
            <person name="Saito M.A."/>
            <person name="Schwartz D.C."/>
            <person name="Thamatrakoln K."/>
            <person name="Valentin K."/>
            <person name="Vardi A."/>
            <person name="Wilkerson F.P."/>
            <person name="Rokhsar D.S."/>
        </authorList>
    </citation>
    <scope>NUCLEOTIDE SEQUENCE [LARGE SCALE GENOMIC DNA]</scope>
    <source>
        <strain evidence="2 3">CCMP1335</strain>
    </source>
</reference>
<feature type="compositionally biased region" description="Polar residues" evidence="1">
    <location>
        <begin position="1769"/>
        <end position="1787"/>
    </location>
</feature>
<reference evidence="2 3" key="2">
    <citation type="journal article" date="2008" name="Nature">
        <title>The Phaeodactylum genome reveals the evolutionary history of diatom genomes.</title>
        <authorList>
            <person name="Bowler C."/>
            <person name="Allen A.E."/>
            <person name="Badger J.H."/>
            <person name="Grimwood J."/>
            <person name="Jabbari K."/>
            <person name="Kuo A."/>
            <person name="Maheswari U."/>
            <person name="Martens C."/>
            <person name="Maumus F."/>
            <person name="Otillar R.P."/>
            <person name="Rayko E."/>
            <person name="Salamov A."/>
            <person name="Vandepoele K."/>
            <person name="Beszteri B."/>
            <person name="Gruber A."/>
            <person name="Heijde M."/>
            <person name="Katinka M."/>
            <person name="Mock T."/>
            <person name="Valentin K."/>
            <person name="Verret F."/>
            <person name="Berges J.A."/>
            <person name="Brownlee C."/>
            <person name="Cadoret J.P."/>
            <person name="Chiovitti A."/>
            <person name="Choi C.J."/>
            <person name="Coesel S."/>
            <person name="De Martino A."/>
            <person name="Detter J.C."/>
            <person name="Durkin C."/>
            <person name="Falciatore A."/>
            <person name="Fournet J."/>
            <person name="Haruta M."/>
            <person name="Huysman M.J."/>
            <person name="Jenkins B.D."/>
            <person name="Jiroutova K."/>
            <person name="Jorgensen R.E."/>
            <person name="Joubert Y."/>
            <person name="Kaplan A."/>
            <person name="Kroger N."/>
            <person name="Kroth P.G."/>
            <person name="La Roche J."/>
            <person name="Lindquist E."/>
            <person name="Lommer M."/>
            <person name="Martin-Jezequel V."/>
            <person name="Lopez P.J."/>
            <person name="Lucas S."/>
            <person name="Mangogna M."/>
            <person name="McGinnis K."/>
            <person name="Medlin L.K."/>
            <person name="Montsant A."/>
            <person name="Oudot-Le Secq M.P."/>
            <person name="Napoli C."/>
            <person name="Obornik M."/>
            <person name="Parker M.S."/>
            <person name="Petit J.L."/>
            <person name="Porcel B.M."/>
            <person name="Poulsen N."/>
            <person name="Robison M."/>
            <person name="Rychlewski L."/>
            <person name="Rynearson T.A."/>
            <person name="Schmutz J."/>
            <person name="Shapiro H."/>
            <person name="Siaut M."/>
            <person name="Stanley M."/>
            <person name="Sussman M.R."/>
            <person name="Taylor A.R."/>
            <person name="Vardi A."/>
            <person name="von Dassow P."/>
            <person name="Vyverman W."/>
            <person name="Willis A."/>
            <person name="Wyrwicz L.S."/>
            <person name="Rokhsar D.S."/>
            <person name="Weissenbach J."/>
            <person name="Armbrust E.V."/>
            <person name="Green B.R."/>
            <person name="Van de Peer Y."/>
            <person name="Grigoriev I.V."/>
        </authorList>
    </citation>
    <scope>NUCLEOTIDE SEQUENCE [LARGE SCALE GENOMIC DNA]</scope>
    <source>
        <strain evidence="2 3">CCMP1335</strain>
    </source>
</reference>
<feature type="region of interest" description="Disordered" evidence="1">
    <location>
        <begin position="1140"/>
        <end position="1165"/>
    </location>
</feature>
<name>B8BYK8_THAPS</name>
<dbReference type="Proteomes" id="UP000001449">
    <property type="component" value="Chromosome 3"/>
</dbReference>
<dbReference type="eggNOG" id="ENOG502SY62">
    <property type="taxonomic scope" value="Eukaryota"/>
</dbReference>
<dbReference type="PaxDb" id="35128-Thaps21891"/>
<feature type="region of interest" description="Disordered" evidence="1">
    <location>
        <begin position="1745"/>
        <end position="1836"/>
    </location>
</feature>
<accession>B8BYK8</accession>